<proteinExistence type="predicted"/>
<reference evidence="2 3" key="1">
    <citation type="journal article" date="2019" name="Int. J. Syst. Evol. Microbiol.">
        <title>The Global Catalogue of Microorganisms (GCM) 10K type strain sequencing project: providing services to taxonomists for standard genome sequencing and annotation.</title>
        <authorList>
            <consortium name="The Broad Institute Genomics Platform"/>
            <consortium name="The Broad Institute Genome Sequencing Center for Infectious Disease"/>
            <person name="Wu L."/>
            <person name="Ma J."/>
        </authorList>
    </citation>
    <scope>NUCLEOTIDE SEQUENCE [LARGE SCALE GENOMIC DNA]</scope>
    <source>
        <strain evidence="2 3">JCM 3325</strain>
    </source>
</reference>
<feature type="chain" id="PRO_5046805308" description="Secreted protein" evidence="1">
    <location>
        <begin position="27"/>
        <end position="131"/>
    </location>
</feature>
<feature type="signal peptide" evidence="1">
    <location>
        <begin position="1"/>
        <end position="26"/>
    </location>
</feature>
<organism evidence="2 3">
    <name type="scientific">Actinomadura vinacea</name>
    <dbReference type="NCBI Taxonomy" id="115336"/>
    <lineage>
        <taxon>Bacteria</taxon>
        <taxon>Bacillati</taxon>
        <taxon>Actinomycetota</taxon>
        <taxon>Actinomycetes</taxon>
        <taxon>Streptosporangiales</taxon>
        <taxon>Thermomonosporaceae</taxon>
        <taxon>Actinomadura</taxon>
    </lineage>
</organism>
<name>A0ABN3KGS5_9ACTN</name>
<comment type="caution">
    <text evidence="2">The sequence shown here is derived from an EMBL/GenBank/DDBJ whole genome shotgun (WGS) entry which is preliminary data.</text>
</comment>
<evidence type="ECO:0000313" key="3">
    <source>
        <dbReference type="Proteomes" id="UP001501231"/>
    </source>
</evidence>
<dbReference type="Proteomes" id="UP001501231">
    <property type="component" value="Unassembled WGS sequence"/>
</dbReference>
<keyword evidence="3" id="KW-1185">Reference proteome</keyword>
<evidence type="ECO:0000256" key="1">
    <source>
        <dbReference type="SAM" id="SignalP"/>
    </source>
</evidence>
<protein>
    <recommendedName>
        <fullName evidence="4">Secreted protein</fullName>
    </recommendedName>
</protein>
<dbReference type="EMBL" id="BAAARW010000045">
    <property type="protein sequence ID" value="GAA2456618.1"/>
    <property type="molecule type" value="Genomic_DNA"/>
</dbReference>
<sequence>MRLLSITVVGAAVVAAGLAAPVSSEAGADGTAVRVEPQVARPGTRVKVVVPGCTGGRRAAESAAFAESARLKGRSGRVDLKHGIGAGTYPVTAHCGGRTYAGRLTVSTERSWPSLLPGALNPQMARAQGDR</sequence>
<keyword evidence="1" id="KW-0732">Signal</keyword>
<evidence type="ECO:0000313" key="2">
    <source>
        <dbReference type="EMBL" id="GAA2456618.1"/>
    </source>
</evidence>
<dbReference type="RefSeq" id="WP_344597916.1">
    <property type="nucleotide sequence ID" value="NZ_BAAARW010000045.1"/>
</dbReference>
<evidence type="ECO:0008006" key="4">
    <source>
        <dbReference type="Google" id="ProtNLM"/>
    </source>
</evidence>
<gene>
    <name evidence="2" type="ORF">GCM10010191_90050</name>
</gene>
<accession>A0ABN3KGS5</accession>